<sequence length="280" mass="32358">MSVVEQMLQKYPLTDGDNMNDALREVMQEIALAGLVRAGFFDKAAFYGGTCLRIFYDLPRFSEDLDFSLLESQADFSFEPYFDALVAEFNALGFEVEISAREKSVETAVVSAFLKKNTSIYDVRVAGQKVLKIKFEVDTEPPLGFNTEEKLLLNPYSVYVKCFSLPDLYAGKMHALLFRQWKNRVKGRDWFDFEWYVRQGAELNLTHLEMRARQSGNLGDEPLTSALFSSWLTQRIEQLDVESAKSDVRRFIADTQVLDIWSRDYFMQLAKRIRFTDDIT</sequence>
<reference evidence="2" key="1">
    <citation type="journal article" date="2019" name="Int. J. Syst. Evol. Microbiol.">
        <title>The Global Catalogue of Microorganisms (GCM) 10K type strain sequencing project: providing services to taxonomists for standard genome sequencing and annotation.</title>
        <authorList>
            <consortium name="The Broad Institute Genomics Platform"/>
            <consortium name="The Broad Institute Genome Sequencing Center for Infectious Disease"/>
            <person name="Wu L."/>
            <person name="Ma J."/>
        </authorList>
    </citation>
    <scope>NUCLEOTIDE SEQUENCE [LARGE SCALE GENOMIC DNA]</scope>
    <source>
        <strain evidence="2">NBRC 100033</strain>
    </source>
</reference>
<proteinExistence type="predicted"/>
<gene>
    <name evidence="1" type="ORF">GCM10007878_18000</name>
</gene>
<organism evidence="1 2">
    <name type="scientific">Marinospirillum insulare</name>
    <dbReference type="NCBI Taxonomy" id="217169"/>
    <lineage>
        <taxon>Bacteria</taxon>
        <taxon>Pseudomonadati</taxon>
        <taxon>Pseudomonadota</taxon>
        <taxon>Gammaproteobacteria</taxon>
        <taxon>Oceanospirillales</taxon>
        <taxon>Oceanospirillaceae</taxon>
        <taxon>Marinospirillum</taxon>
    </lineage>
</organism>
<evidence type="ECO:0000313" key="1">
    <source>
        <dbReference type="EMBL" id="GLR64362.1"/>
    </source>
</evidence>
<dbReference type="Pfam" id="PF08843">
    <property type="entry name" value="AbiEii"/>
    <property type="match status" value="1"/>
</dbReference>
<evidence type="ECO:0008006" key="3">
    <source>
        <dbReference type="Google" id="ProtNLM"/>
    </source>
</evidence>
<dbReference type="RefSeq" id="WP_036239346.1">
    <property type="nucleotide sequence ID" value="NZ_BSOR01000029.1"/>
</dbReference>
<name>A0ABQ5ZZD3_9GAMM</name>
<comment type="caution">
    <text evidence="1">The sequence shown here is derived from an EMBL/GenBank/DDBJ whole genome shotgun (WGS) entry which is preliminary data.</text>
</comment>
<evidence type="ECO:0000313" key="2">
    <source>
        <dbReference type="Proteomes" id="UP001156682"/>
    </source>
</evidence>
<dbReference type="Gene3D" id="3.10.450.620">
    <property type="entry name" value="JHP933, nucleotidyltransferase-like core domain"/>
    <property type="match status" value="1"/>
</dbReference>
<dbReference type="EMBL" id="BSOR01000029">
    <property type="protein sequence ID" value="GLR64362.1"/>
    <property type="molecule type" value="Genomic_DNA"/>
</dbReference>
<accession>A0ABQ5ZZD3</accession>
<keyword evidence="2" id="KW-1185">Reference proteome</keyword>
<dbReference type="InterPro" id="IPR014942">
    <property type="entry name" value="AbiEii"/>
</dbReference>
<protein>
    <recommendedName>
        <fullName evidence="3">Nucleotidyl transferase AbiEii toxin, Type IV TA system</fullName>
    </recommendedName>
</protein>
<dbReference type="Proteomes" id="UP001156682">
    <property type="component" value="Unassembled WGS sequence"/>
</dbReference>